<feature type="region of interest" description="Disordered" evidence="1">
    <location>
        <begin position="72"/>
        <end position="160"/>
    </location>
</feature>
<keyword evidence="4" id="KW-1185">Reference proteome</keyword>
<reference evidence="3 4" key="1">
    <citation type="submission" date="2016-10" db="EMBL/GenBank/DDBJ databases">
        <authorList>
            <person name="Varghese N."/>
            <person name="Submissions S."/>
        </authorList>
    </citation>
    <scope>NUCLEOTIDE SEQUENCE [LARGE SCALE GENOMIC DNA]</scope>
    <source>
        <strain evidence="3 4">DSM 21822</strain>
    </source>
</reference>
<organism evidence="3 4">
    <name type="scientific">Neomesorhizobium albiziae</name>
    <dbReference type="NCBI Taxonomy" id="335020"/>
    <lineage>
        <taxon>Bacteria</taxon>
        <taxon>Pseudomonadati</taxon>
        <taxon>Pseudomonadota</taxon>
        <taxon>Alphaproteobacteria</taxon>
        <taxon>Hyphomicrobiales</taxon>
        <taxon>Phyllobacteriaceae</taxon>
        <taxon>Neomesorhizobium</taxon>
    </lineage>
</organism>
<dbReference type="EMBL" id="FOSL01000006">
    <property type="protein sequence ID" value="SFK42782.1"/>
    <property type="molecule type" value="Genomic_DNA"/>
</dbReference>
<dbReference type="AlphaFoldDB" id="A0A1I3ZFP1"/>
<dbReference type="Proteomes" id="UP000323300">
    <property type="component" value="Unassembled WGS sequence"/>
</dbReference>
<accession>A0A1I3ZFP1</accession>
<proteinExistence type="predicted"/>
<evidence type="ECO:0000313" key="3">
    <source>
        <dbReference type="EMBL" id="SFK42782.1"/>
    </source>
</evidence>
<protein>
    <submittedName>
        <fullName evidence="3">Uncharacterized conserved protein</fullName>
    </submittedName>
</protein>
<sequence length="383" mass="41448">MLPEFRKALAALMPAISAHRTRAALGFAGAILVSACTSEAVLRPDVDVGAQTSAVSPAYVPVAEATPQFAAQQPEPVPDYGSEADLASRQPRSLSEQAQAIDQQQAAINPDPALELPAPATEEQAPEPVYGAEEPTSAPVYGTEGDEPAPQSDIVTAPEPEPETRVAMANPGPGLQRLVPSNPYLAGYPRMEKPLASPPGSMPADEIACRRDLKRLGVKYRDLAPIRDSNACRIDYPVSVSGLSGGIQMKPAATLNCEMAATFARWTRSELAPAARYRYLTGVKTIHQGSSYSCRKIAGTRTASEHSRGNALDVMRIELKNGRDIDVKKPGWFAFRQRGFLNTVRADGCDYFTTVLGPGYNYDHRNHFHFDIKPRKNGYRACK</sequence>
<feature type="compositionally biased region" description="Low complexity" evidence="1">
    <location>
        <begin position="97"/>
        <end position="128"/>
    </location>
</feature>
<name>A0A1I3ZFP1_9HYPH</name>
<dbReference type="Pfam" id="PF06904">
    <property type="entry name" value="Extensin-like_C"/>
    <property type="match status" value="1"/>
</dbReference>
<evidence type="ECO:0000256" key="1">
    <source>
        <dbReference type="SAM" id="MobiDB-lite"/>
    </source>
</evidence>
<gene>
    <name evidence="3" type="ORF">SAMN04488498_106129</name>
</gene>
<feature type="domain" description="Extensin-like C-terminal" evidence="2">
    <location>
        <begin position="208"/>
        <end position="383"/>
    </location>
</feature>
<evidence type="ECO:0000313" key="4">
    <source>
        <dbReference type="Proteomes" id="UP000323300"/>
    </source>
</evidence>
<dbReference type="InterPro" id="IPR009683">
    <property type="entry name" value="Extensin-like_C"/>
</dbReference>
<evidence type="ECO:0000259" key="2">
    <source>
        <dbReference type="Pfam" id="PF06904"/>
    </source>
</evidence>